<accession>A0A4Z2EKZ4</accession>
<sequence length="125" mass="13880">MVVVHPLKESVGFDLLHAGGADPVSAFLLEFMFWKAAGGPRRSALELYVSKVRCVILPDRRRRASLCLLRSLGRLWFRSVVASPYDFNAAGGLTLESSSRLSGLMSLWMKPSWWMESMASTVSAM</sequence>
<evidence type="ECO:0000313" key="1">
    <source>
        <dbReference type="EMBL" id="TNN29503.1"/>
    </source>
</evidence>
<dbReference type="AlphaFoldDB" id="A0A4Z2EKZ4"/>
<reference evidence="1 2" key="1">
    <citation type="submission" date="2019-03" db="EMBL/GenBank/DDBJ databases">
        <title>First draft genome of Liparis tanakae, snailfish: a comprehensive survey of snailfish specific genes.</title>
        <authorList>
            <person name="Kim W."/>
            <person name="Song I."/>
            <person name="Jeong J.-H."/>
            <person name="Kim D."/>
            <person name="Kim S."/>
            <person name="Ryu S."/>
            <person name="Song J.Y."/>
            <person name="Lee S.K."/>
        </authorList>
    </citation>
    <scope>NUCLEOTIDE SEQUENCE [LARGE SCALE GENOMIC DNA]</scope>
    <source>
        <tissue evidence="1">Muscle</tissue>
    </source>
</reference>
<proteinExistence type="predicted"/>
<evidence type="ECO:0000313" key="2">
    <source>
        <dbReference type="Proteomes" id="UP000314294"/>
    </source>
</evidence>
<organism evidence="1 2">
    <name type="scientific">Liparis tanakae</name>
    <name type="common">Tanaka's snailfish</name>
    <dbReference type="NCBI Taxonomy" id="230148"/>
    <lineage>
        <taxon>Eukaryota</taxon>
        <taxon>Metazoa</taxon>
        <taxon>Chordata</taxon>
        <taxon>Craniata</taxon>
        <taxon>Vertebrata</taxon>
        <taxon>Euteleostomi</taxon>
        <taxon>Actinopterygii</taxon>
        <taxon>Neopterygii</taxon>
        <taxon>Teleostei</taxon>
        <taxon>Neoteleostei</taxon>
        <taxon>Acanthomorphata</taxon>
        <taxon>Eupercaria</taxon>
        <taxon>Perciformes</taxon>
        <taxon>Cottioidei</taxon>
        <taxon>Cottales</taxon>
        <taxon>Liparidae</taxon>
        <taxon>Liparis</taxon>
    </lineage>
</organism>
<name>A0A4Z2EKZ4_9TELE</name>
<dbReference type="Proteomes" id="UP000314294">
    <property type="component" value="Unassembled WGS sequence"/>
</dbReference>
<dbReference type="EMBL" id="SRLO01005565">
    <property type="protein sequence ID" value="TNN29503.1"/>
    <property type="molecule type" value="Genomic_DNA"/>
</dbReference>
<comment type="caution">
    <text evidence="1">The sequence shown here is derived from an EMBL/GenBank/DDBJ whole genome shotgun (WGS) entry which is preliminary data.</text>
</comment>
<keyword evidence="2" id="KW-1185">Reference proteome</keyword>
<protein>
    <submittedName>
        <fullName evidence="1">Uncharacterized protein</fullName>
    </submittedName>
</protein>
<gene>
    <name evidence="1" type="ORF">EYF80_060349</name>
</gene>